<organism evidence="3 4">
    <name type="scientific">Aquipseudomonas alcaligenes</name>
    <name type="common">Pseudomonas alcaligenes</name>
    <dbReference type="NCBI Taxonomy" id="43263"/>
    <lineage>
        <taxon>Bacteria</taxon>
        <taxon>Pseudomonadati</taxon>
        <taxon>Pseudomonadota</taxon>
        <taxon>Gammaproteobacteria</taxon>
        <taxon>Pseudomonadales</taxon>
        <taxon>Pseudomonadaceae</taxon>
        <taxon>Aquipseudomonas</taxon>
    </lineage>
</organism>
<dbReference type="AlphaFoldDB" id="A0A2V4LES5"/>
<dbReference type="Proteomes" id="UP000248146">
    <property type="component" value="Unassembled WGS sequence"/>
</dbReference>
<dbReference type="Pfam" id="PF12571">
    <property type="entry name" value="Phage_tail_fib"/>
    <property type="match status" value="1"/>
</dbReference>
<dbReference type="InterPro" id="IPR051934">
    <property type="entry name" value="Phage_Tail_Fiber_Structural"/>
</dbReference>
<dbReference type="InterPro" id="IPR022225">
    <property type="entry name" value="Phage_tail_fibre_N"/>
</dbReference>
<gene>
    <name evidence="3" type="ORF">DMO17_19415</name>
</gene>
<dbReference type="OrthoDB" id="9810174at2"/>
<proteinExistence type="predicted"/>
<protein>
    <recommendedName>
        <fullName evidence="5">Phage tail protein</fullName>
    </recommendedName>
</protein>
<feature type="domain" description="Putative tail fiber protein gp53-like C-terminal" evidence="2">
    <location>
        <begin position="357"/>
        <end position="444"/>
    </location>
</feature>
<dbReference type="Gene3D" id="2.60.40.3940">
    <property type="match status" value="1"/>
</dbReference>
<evidence type="ECO:0008006" key="5">
    <source>
        <dbReference type="Google" id="ProtNLM"/>
    </source>
</evidence>
<reference evidence="3 4" key="1">
    <citation type="submission" date="2018-06" db="EMBL/GenBank/DDBJ databases">
        <title>Pseudomonas diversity within urban Lake Michigan freshwaters.</title>
        <authorList>
            <person name="Batrich M."/>
            <person name="Hatzopoulos T."/>
            <person name="Putonti C."/>
        </authorList>
    </citation>
    <scope>NUCLEOTIDE SEQUENCE [LARGE SCALE GENOMIC DNA]</scope>
    <source>
        <strain evidence="3 4">MB-090714</strain>
    </source>
</reference>
<comment type="caution">
    <text evidence="3">The sequence shown here is derived from an EMBL/GenBank/DDBJ whole genome shotgun (WGS) entry which is preliminary data.</text>
</comment>
<dbReference type="InterPro" id="IPR054075">
    <property type="entry name" value="Gp53-like_C"/>
</dbReference>
<dbReference type="PANTHER" id="PTHR35191:SF1">
    <property type="entry name" value="PROPHAGE SIDE TAIL FIBER PROTEIN HOMOLOG STFQ-RELATED"/>
    <property type="match status" value="1"/>
</dbReference>
<dbReference type="RefSeq" id="WP_110684129.1">
    <property type="nucleotide sequence ID" value="NZ_QJRX01000014.1"/>
</dbReference>
<dbReference type="PANTHER" id="PTHR35191">
    <property type="entry name" value="PROPHAGE SIDE TAIL FIBER PROTEIN HOMOLOG STFQ-RELATED"/>
    <property type="match status" value="1"/>
</dbReference>
<accession>A0A2V4LES5</accession>
<dbReference type="Pfam" id="PF21882">
    <property type="entry name" value="Gp53-like_C"/>
    <property type="match status" value="1"/>
</dbReference>
<sequence length="444" mass="46411">MAQQDYYTILTSAGLAYEANRKALGLPIKLTQMSVGDGNGAVYNPAAAQTALAREVWRGPINALLQDATNPTYLVGELTLPDDVGGWYVREVGFWTDSGILYAIGKYPESFKPELSAGAGKEFYIRAIFETSNANSVTLVVDDTVVKATRAYVIDYVAAELAKRDGKDSVRVATTAEIVLSGAQSIDGVAVVAGNRVLVKNQSNAAQNGIYVAAAGPWLRAADADASIEVTPGMLVPVEEGAENGDSVWKLFTNAPITLGTTALFFEMVASAPATQADAEGGTAPGKWMSPLRVFQALRSAAAAATEALRGVLRVGTQAEVNAGTLDNVAVTPKKLRWGVSYLIAANGYLAFPTWLGGLVIQWASAQVYTNGANGGTSTVTLPMAFPNAFFGVLAIKKTTAWLNGAETFQAAPSGLSQAAISADSASGQEGAGNRDVFYFAVGN</sequence>
<dbReference type="EMBL" id="QJRX01000014">
    <property type="protein sequence ID" value="PYC19547.1"/>
    <property type="molecule type" value="Genomic_DNA"/>
</dbReference>
<evidence type="ECO:0000259" key="2">
    <source>
        <dbReference type="Pfam" id="PF21882"/>
    </source>
</evidence>
<evidence type="ECO:0000313" key="4">
    <source>
        <dbReference type="Proteomes" id="UP000248146"/>
    </source>
</evidence>
<evidence type="ECO:0000313" key="3">
    <source>
        <dbReference type="EMBL" id="PYC19547.1"/>
    </source>
</evidence>
<feature type="domain" description="Phage tail fibre protein N-terminal" evidence="1">
    <location>
        <begin position="3"/>
        <end position="150"/>
    </location>
</feature>
<name>A0A2V4LES5_AQUAC</name>
<evidence type="ECO:0000259" key="1">
    <source>
        <dbReference type="Pfam" id="PF12571"/>
    </source>
</evidence>